<protein>
    <submittedName>
        <fullName evidence="2">Uncharacterized protein</fullName>
    </submittedName>
</protein>
<keyword evidence="3" id="KW-1185">Reference proteome</keyword>
<sequence>MLVQSKTRGPLPVQPSFLPGRSGSLGVSPSSILRSPNLPLHHSIHGEETHSVASPALLTFDLSSLRRGLWFGLNRCQPANGQRPTDDVTIRLSGHSHSLFPLLFLSLSLFPTLSVSLSLFHAHHLALSLSISRISISPPPSLRLLYLLRIGTLPPPRLSGSRYHSRVGDWKPFLLRNHRESGVAYQPPARLPLLLLLFII</sequence>
<reference evidence="2 3" key="1">
    <citation type="journal article" date="2013" name="PLoS ONE">
        <title>Genomic and secretomic analyses reveal unique features of the lignocellulolytic enzyme system of Penicillium decumbens.</title>
        <authorList>
            <person name="Liu G."/>
            <person name="Zhang L."/>
            <person name="Wei X."/>
            <person name="Zou G."/>
            <person name="Qin Y."/>
            <person name="Ma L."/>
            <person name="Li J."/>
            <person name="Zheng H."/>
            <person name="Wang S."/>
            <person name="Wang C."/>
            <person name="Xun L."/>
            <person name="Zhao G.-P."/>
            <person name="Zhou Z."/>
            <person name="Qu Y."/>
        </authorList>
    </citation>
    <scope>NUCLEOTIDE SEQUENCE [LARGE SCALE GENOMIC DNA]</scope>
    <source>
        <strain evidence="3">114-2 / CGMCC 5302</strain>
    </source>
</reference>
<dbReference type="AlphaFoldDB" id="S7ZRB7"/>
<evidence type="ECO:0000256" key="1">
    <source>
        <dbReference type="SAM" id="MobiDB-lite"/>
    </source>
</evidence>
<organism evidence="2 3">
    <name type="scientific">Penicillium oxalicum (strain 114-2 / CGMCC 5302)</name>
    <name type="common">Penicillium decumbens</name>
    <dbReference type="NCBI Taxonomy" id="933388"/>
    <lineage>
        <taxon>Eukaryota</taxon>
        <taxon>Fungi</taxon>
        <taxon>Dikarya</taxon>
        <taxon>Ascomycota</taxon>
        <taxon>Pezizomycotina</taxon>
        <taxon>Eurotiomycetes</taxon>
        <taxon>Eurotiomycetidae</taxon>
        <taxon>Eurotiales</taxon>
        <taxon>Aspergillaceae</taxon>
        <taxon>Penicillium</taxon>
    </lineage>
</organism>
<dbReference type="EMBL" id="KB644415">
    <property type="protein sequence ID" value="EPS33260.1"/>
    <property type="molecule type" value="Genomic_DNA"/>
</dbReference>
<dbReference type="Proteomes" id="UP000019376">
    <property type="component" value="Unassembled WGS sequence"/>
</dbReference>
<evidence type="ECO:0000313" key="2">
    <source>
        <dbReference type="EMBL" id="EPS33260.1"/>
    </source>
</evidence>
<evidence type="ECO:0000313" key="3">
    <source>
        <dbReference type="Proteomes" id="UP000019376"/>
    </source>
</evidence>
<dbReference type="HOGENOM" id="CLU_1366668_0_0_1"/>
<name>S7ZRB7_PENO1</name>
<proteinExistence type="predicted"/>
<feature type="region of interest" description="Disordered" evidence="1">
    <location>
        <begin position="1"/>
        <end position="22"/>
    </location>
</feature>
<gene>
    <name evidence="2" type="ORF">PDE_08222</name>
</gene>
<accession>S7ZRB7</accession>